<protein>
    <submittedName>
        <fullName evidence="1">Glycosyl hydrolase family 79 C-terminal domain-containing protein</fullName>
    </submittedName>
</protein>
<organism evidence="1 2">
    <name type="scientific">Rhodanobacter caeni</name>
    <dbReference type="NCBI Taxonomy" id="657654"/>
    <lineage>
        <taxon>Bacteria</taxon>
        <taxon>Pseudomonadati</taxon>
        <taxon>Pseudomonadota</taxon>
        <taxon>Gammaproteobacteria</taxon>
        <taxon>Lysobacterales</taxon>
        <taxon>Rhodanobacteraceae</taxon>
        <taxon>Rhodanobacter</taxon>
    </lineage>
</organism>
<dbReference type="Gene3D" id="2.60.40.1180">
    <property type="entry name" value="Golgi alpha-mannosidase II"/>
    <property type="match status" value="1"/>
</dbReference>
<dbReference type="Gene3D" id="3.20.20.80">
    <property type="entry name" value="Glycosidases"/>
    <property type="match status" value="1"/>
</dbReference>
<proteinExistence type="predicted"/>
<dbReference type="PANTHER" id="PTHR36183">
    <property type="entry name" value="BETA-GLUCURONIDASE"/>
    <property type="match status" value="1"/>
</dbReference>
<keyword evidence="2" id="KW-1185">Reference proteome</keyword>
<gene>
    <name evidence="1" type="ORF">GCM10009126_01080</name>
</gene>
<dbReference type="InterPro" id="IPR052974">
    <property type="entry name" value="GH79_Enzymes"/>
</dbReference>
<evidence type="ECO:0000313" key="2">
    <source>
        <dbReference type="Proteomes" id="UP001500657"/>
    </source>
</evidence>
<dbReference type="GO" id="GO:0016787">
    <property type="term" value="F:hydrolase activity"/>
    <property type="evidence" value="ECO:0007669"/>
    <property type="project" value="UniProtKB-KW"/>
</dbReference>
<dbReference type="InterPro" id="IPR006311">
    <property type="entry name" value="TAT_signal"/>
</dbReference>
<keyword evidence="1" id="KW-0378">Hydrolase</keyword>
<dbReference type="InterPro" id="IPR017853">
    <property type="entry name" value="GH"/>
</dbReference>
<accession>A0ABN0U5B6</accession>
<comment type="caution">
    <text evidence="1">The sequence shown here is derived from an EMBL/GenBank/DDBJ whole genome shotgun (WGS) entry which is preliminary data.</text>
</comment>
<dbReference type="EMBL" id="BAAAFO010000001">
    <property type="protein sequence ID" value="GAA0239277.1"/>
    <property type="molecule type" value="Genomic_DNA"/>
</dbReference>
<dbReference type="Proteomes" id="UP001500657">
    <property type="component" value="Unassembled WGS sequence"/>
</dbReference>
<dbReference type="InterPro" id="IPR013780">
    <property type="entry name" value="Glyco_hydro_b"/>
</dbReference>
<name>A0ABN0U5B6_9GAMM</name>
<sequence>MTHDVSTHRRRFLRAAATAAGMALINPLAARTGGGSGGTPTRATLKLGTPVTGRTVPSGLIGLSFETLQMQEKGYFSGSNKALIGLLRRLNPQGVLRIGGNSSDYSAWSGYTGALPPFEQLPHAVFRRPYMVTPEQLANLAGFLDATGWRLVFGVNLRRGTPEMAAELAEAVQRAVGDRLQAIQIGNEPSLYKHADGSAFSYQEYLASWRKTAGAIRQRAQVPIAGPDTSNDADWVLKFARDADDIVALTHHYYRGGAPQPTTTVAQMLAGDPAFIDEARKVATVAAAKKLPFLLTEANSYWGGGKLGVSNTFASALWGGDFALACAQAGVDGINIHSGTLSVLEASLDKNVAAAPKGASYEQRLDAISGRYTPIAGTAGEGFYARPLYYGLLLARQFAGAGFVDATLGANGANLTAYAADRGAQRLLAVFNKDLQRDVELQVDFGRAGSSAKVWRLRAPNIDDVHHTTLAGAAVGHAGEWSPASDETLRIDAGQGVLSLPRGSAALVTVGA</sequence>
<dbReference type="PROSITE" id="PS51318">
    <property type="entry name" value="TAT"/>
    <property type="match status" value="1"/>
</dbReference>
<evidence type="ECO:0000313" key="1">
    <source>
        <dbReference type="EMBL" id="GAA0239277.1"/>
    </source>
</evidence>
<dbReference type="PANTHER" id="PTHR36183:SF2">
    <property type="entry name" value="BETA-GLUCURONIDASE C-TERMINAL DOMAIN-CONTAINING PROTEIN"/>
    <property type="match status" value="1"/>
</dbReference>
<reference evidence="1 2" key="1">
    <citation type="journal article" date="2019" name="Int. J. Syst. Evol. Microbiol.">
        <title>The Global Catalogue of Microorganisms (GCM) 10K type strain sequencing project: providing services to taxonomists for standard genome sequencing and annotation.</title>
        <authorList>
            <consortium name="The Broad Institute Genomics Platform"/>
            <consortium name="The Broad Institute Genome Sequencing Center for Infectious Disease"/>
            <person name="Wu L."/>
            <person name="Ma J."/>
        </authorList>
    </citation>
    <scope>NUCLEOTIDE SEQUENCE [LARGE SCALE GENOMIC DNA]</scope>
    <source>
        <strain evidence="1 2">JCM 16242</strain>
    </source>
</reference>
<dbReference type="SUPFAM" id="SSF51445">
    <property type="entry name" value="(Trans)glycosidases"/>
    <property type="match status" value="1"/>
</dbReference>
<dbReference type="RefSeq" id="WP_343879148.1">
    <property type="nucleotide sequence ID" value="NZ_BAAAFO010000001.1"/>
</dbReference>